<accession>A0A9P8LWQ5</accession>
<reference evidence="1 2" key="1">
    <citation type="journal article" date="2014" name="PLoS Genet.">
        <title>The Genome of Spironucleus salmonicida Highlights a Fish Pathogen Adapted to Fluctuating Environments.</title>
        <authorList>
            <person name="Xu F."/>
            <person name="Jerlstrom-Hultqvist J."/>
            <person name="Einarsson E."/>
            <person name="Astvaldsson A."/>
            <person name="Svard S.G."/>
            <person name="Andersson J.O."/>
        </authorList>
    </citation>
    <scope>NUCLEOTIDE SEQUENCE [LARGE SCALE GENOMIC DNA]</scope>
    <source>
        <strain evidence="1 2">ATCC 50377</strain>
    </source>
</reference>
<dbReference type="KEGG" id="ssao:94295340"/>
<dbReference type="RefSeq" id="XP_067766566.1">
    <property type="nucleotide sequence ID" value="XM_067905249.1"/>
</dbReference>
<protein>
    <submittedName>
        <fullName evidence="1">Uncharacterized protein</fullName>
    </submittedName>
</protein>
<proteinExistence type="predicted"/>
<sequence>MLLTTVIDPVTIIAHDILHLTQRFTSMENDVLGTADQLGMRDALQRLDAGIRMAAEYLGERE</sequence>
<dbReference type="AlphaFoldDB" id="A0A9P8LWQ5"/>
<organism evidence="1 2">
    <name type="scientific">Spironucleus salmonicida</name>
    <dbReference type="NCBI Taxonomy" id="348837"/>
    <lineage>
        <taxon>Eukaryota</taxon>
        <taxon>Metamonada</taxon>
        <taxon>Diplomonadida</taxon>
        <taxon>Hexamitidae</taxon>
        <taxon>Hexamitinae</taxon>
        <taxon>Spironucleus</taxon>
    </lineage>
</organism>
<dbReference type="Proteomes" id="UP000018208">
    <property type="component" value="Unassembled WGS sequence"/>
</dbReference>
<evidence type="ECO:0000313" key="1">
    <source>
        <dbReference type="EMBL" id="KAH0575793.1"/>
    </source>
</evidence>
<dbReference type="EMBL" id="AUWU02000002">
    <property type="protein sequence ID" value="KAH0575793.1"/>
    <property type="molecule type" value="Genomic_DNA"/>
</dbReference>
<keyword evidence="2" id="KW-1185">Reference proteome</keyword>
<comment type="caution">
    <text evidence="1">The sequence shown here is derived from an EMBL/GenBank/DDBJ whole genome shotgun (WGS) entry which is preliminary data.</text>
</comment>
<name>A0A9P8LWQ5_9EUKA</name>
<gene>
    <name evidence="1" type="ORF">SS50377_21317</name>
</gene>
<dbReference type="GeneID" id="94295340"/>
<evidence type="ECO:0000313" key="2">
    <source>
        <dbReference type="Proteomes" id="UP000018208"/>
    </source>
</evidence>